<evidence type="ECO:0008006" key="3">
    <source>
        <dbReference type="Google" id="ProtNLM"/>
    </source>
</evidence>
<proteinExistence type="predicted"/>
<accession>A0A9D5QDD4</accession>
<sequence>MLTAVSCSLWPWGPSRPEVIVTFDEMPLEDAIISNPQWGPDGEYIYFTCWNFIDEGFALCRMDSRGDYVEKI</sequence>
<evidence type="ECO:0000313" key="1">
    <source>
        <dbReference type="EMBL" id="MBD3363930.1"/>
    </source>
</evidence>
<dbReference type="AlphaFoldDB" id="A0A9D5QDD4"/>
<name>A0A9D5QDD4_UNCW3</name>
<organism evidence="1 2">
    <name type="scientific">candidate division WOR-3 bacterium</name>
    <dbReference type="NCBI Taxonomy" id="2052148"/>
    <lineage>
        <taxon>Bacteria</taxon>
        <taxon>Bacteria division WOR-3</taxon>
    </lineage>
</organism>
<comment type="caution">
    <text evidence="1">The sequence shown here is derived from an EMBL/GenBank/DDBJ whole genome shotgun (WGS) entry which is preliminary data.</text>
</comment>
<dbReference type="Proteomes" id="UP000630660">
    <property type="component" value="Unassembled WGS sequence"/>
</dbReference>
<evidence type="ECO:0000313" key="2">
    <source>
        <dbReference type="Proteomes" id="UP000630660"/>
    </source>
</evidence>
<reference evidence="1" key="1">
    <citation type="submission" date="2019-11" db="EMBL/GenBank/DDBJ databases">
        <title>Microbial mats filling the niche in hypersaline microbial mats.</title>
        <authorList>
            <person name="Wong H.L."/>
            <person name="Macleod F.I."/>
            <person name="White R.A. III"/>
            <person name="Burns B.P."/>
        </authorList>
    </citation>
    <scope>NUCLEOTIDE SEQUENCE</scope>
    <source>
        <strain evidence="1">Bin_327</strain>
    </source>
</reference>
<dbReference type="EMBL" id="WJKJ01000054">
    <property type="protein sequence ID" value="MBD3363930.1"/>
    <property type="molecule type" value="Genomic_DNA"/>
</dbReference>
<dbReference type="SUPFAM" id="SSF82171">
    <property type="entry name" value="DPP6 N-terminal domain-like"/>
    <property type="match status" value="1"/>
</dbReference>
<protein>
    <recommendedName>
        <fullName evidence="3">Dipeptidylpeptidase IV N-terminal domain-containing protein</fullName>
    </recommendedName>
</protein>
<gene>
    <name evidence="1" type="ORF">GF359_01815</name>
</gene>